<dbReference type="InterPro" id="IPR038810">
    <property type="entry name" value="CNTLN"/>
</dbReference>
<keyword evidence="1" id="KW-0175">Coiled coil</keyword>
<feature type="coiled-coil region" evidence="1">
    <location>
        <begin position="2"/>
        <end position="29"/>
    </location>
</feature>
<dbReference type="CTD" id="54875"/>
<evidence type="ECO:0000256" key="1">
    <source>
        <dbReference type="SAM" id="Coils"/>
    </source>
</evidence>
<gene>
    <name evidence="3" type="primary">CNTLN</name>
    <name evidence="3" type="synonym">cntln</name>
</gene>
<feature type="coiled-coil region" evidence="1">
    <location>
        <begin position="563"/>
        <end position="646"/>
    </location>
</feature>
<feature type="coiled-coil region" evidence="1">
    <location>
        <begin position="73"/>
        <end position="191"/>
    </location>
</feature>
<evidence type="ECO:0000313" key="4">
    <source>
        <dbReference type="Proteomes" id="UP000694397"/>
    </source>
</evidence>
<dbReference type="AlphaFoldDB" id="A0A8C9TEA8"/>
<dbReference type="GO" id="GO:0005814">
    <property type="term" value="C:centriole"/>
    <property type="evidence" value="ECO:0007669"/>
    <property type="project" value="TreeGrafter"/>
</dbReference>
<sequence>MAAQESSRVLLLEEEIRSLSKELVQCQADKEFVWSLWKRLQVANPDLTQAVSLVVEREKHKAEAKDRKVLEILQMKDSKIQELEQKVTLREQEIENATQRKATADEEGTAVKKELAAVRLKLKDKSREIRELKEQQKKEVQQQRGLEEVKEGLNARCTNLQRDVEMLQQQAAQLEQERASLTSRVQMLESEAQAARLCAEEVQSRCSHLSGQLSVKEDLLAKAEEQVVKLGHELLEVRSQYQQSMAHSSEQDQLIAQLQGLHQDAQHLLRSQEEAHAAETTSQQKLYGELSACFEALKSSEAQLRHSHTSLTAQLCQKEQLICQLQVQMQQTQDQLKQTQDQLQRATSRLTQPLQSNLCDQESTVTRDPRWTGNLIQNQNTQRLCQTRQDAPVQRSRSLSPAGGGGRPSGEVSQASLAERRIRDLEELLQLKGQEIEELRRAHEKRHERLRLIQTNYKSVKEQLREAEEAQGLPKGRIQRAEPWQLRQEDSDAVWNELAYFKRHSKKLLAEKSNLEEEVDKLRVQSAVDRASLIELRLCLQQKEQELAHRVAEDAEVKSGAPAEASAQRLERALKKMAQLERKLRSLDKETVKLREANRELLETNEALQASLALLRSQEARASSQWDELKQELSAARRREAAVRQERGRMRQQLLRLRQELGVLQAARGRSGKVRPRAALQRHTPLVQAGSRKNPSKDGWEDVSGDSDTEEEYSDSLDSPRPERQAGTRSRTPRPQWGQLQRKRGKRAVPPTSSMPREGADECQADARTHTWGGPEVAQPMGRMRRMTRGGVRGLALRRRILSLQQQVTALQAGRTTAQRATAELQHANQQMTSQIQSLTQKLHANKQAAQRLTNEVSALENQKASLETELERWRAPRAPEHAPSHEPPGLAARTSEAELKLLQAKLKSSCSEVAKLSSTNRALKAELEEKEKQAKELQERISHMERDVNMKRQLAEDLKARMKILQDNDKTQKGLIEDLDKRVKTLSEEASNRKAFIESLKRRLSVATKEKNEYELSSRKLREDLERKERQIEALQARLAGSERALAELEEEAQRHMRGLAEQSTGVMEALQRKLGQANAQLEQLGAMVKVMASEILRDTQDVKMQLRRVKKRRNRRKRLKSSKLSRESLVRAQSVAASILNMSQTDLEDMLDTDEDAEDVQMDMKKDQDWLDQVMKILHQQSPSAALLADLIRAKMKERRLLTEELASFGDNVAQSP</sequence>
<name>A0A8C9TEA8_SCLFO</name>
<reference evidence="3 4" key="1">
    <citation type="submission" date="2019-04" db="EMBL/GenBank/DDBJ databases">
        <authorList>
            <consortium name="Wellcome Sanger Institute Data Sharing"/>
        </authorList>
    </citation>
    <scope>NUCLEOTIDE SEQUENCE [LARGE SCALE GENOMIC DNA]</scope>
</reference>
<dbReference type="PANTHER" id="PTHR18957:SF0">
    <property type="entry name" value="CENTLEIN"/>
    <property type="match status" value="1"/>
</dbReference>
<feature type="compositionally biased region" description="Acidic residues" evidence="2">
    <location>
        <begin position="701"/>
        <end position="715"/>
    </location>
</feature>
<dbReference type="GeneID" id="108924371"/>
<reference evidence="3" key="3">
    <citation type="submission" date="2025-09" db="UniProtKB">
        <authorList>
            <consortium name="Ensembl"/>
        </authorList>
    </citation>
    <scope>IDENTIFICATION</scope>
</reference>
<dbReference type="Ensembl" id="ENSSFOT00015054477.1">
    <property type="protein sequence ID" value="ENSSFOP00015050391.1"/>
    <property type="gene ID" value="ENSSFOG00015031410.1"/>
</dbReference>
<protein>
    <submittedName>
        <fullName evidence="3">Centlein</fullName>
    </submittedName>
</protein>
<dbReference type="GeneTree" id="ENSGT00440000034932"/>
<feature type="coiled-coil region" evidence="1">
    <location>
        <begin position="998"/>
        <end position="1089"/>
    </location>
</feature>
<dbReference type="Gene3D" id="1.10.287.1490">
    <property type="match status" value="1"/>
</dbReference>
<keyword evidence="4" id="KW-1185">Reference proteome</keyword>
<reference evidence="3" key="2">
    <citation type="submission" date="2025-08" db="UniProtKB">
        <authorList>
            <consortium name="Ensembl"/>
        </authorList>
    </citation>
    <scope>IDENTIFICATION</scope>
</reference>
<dbReference type="RefSeq" id="XP_029115062.1">
    <property type="nucleotide sequence ID" value="XM_029259229.1"/>
</dbReference>
<dbReference type="GO" id="GO:0010457">
    <property type="term" value="P:centriole-centriole cohesion"/>
    <property type="evidence" value="ECO:0007669"/>
    <property type="project" value="TreeGrafter"/>
</dbReference>
<evidence type="ECO:0000256" key="2">
    <source>
        <dbReference type="SAM" id="MobiDB-lite"/>
    </source>
</evidence>
<dbReference type="Proteomes" id="UP000694397">
    <property type="component" value="Chromosome 16"/>
</dbReference>
<dbReference type="KEGG" id="sfm:108924371"/>
<proteinExistence type="predicted"/>
<dbReference type="PANTHER" id="PTHR18957">
    <property type="entry name" value="CENTLEIN"/>
    <property type="match status" value="1"/>
</dbReference>
<organism evidence="3 4">
    <name type="scientific">Scleropages formosus</name>
    <name type="common">Asian bonytongue</name>
    <name type="synonym">Osteoglossum formosum</name>
    <dbReference type="NCBI Taxonomy" id="113540"/>
    <lineage>
        <taxon>Eukaryota</taxon>
        <taxon>Metazoa</taxon>
        <taxon>Chordata</taxon>
        <taxon>Craniata</taxon>
        <taxon>Vertebrata</taxon>
        <taxon>Euteleostomi</taxon>
        <taxon>Actinopterygii</taxon>
        <taxon>Neopterygii</taxon>
        <taxon>Teleostei</taxon>
        <taxon>Osteoglossocephala</taxon>
        <taxon>Osteoglossomorpha</taxon>
        <taxon>Osteoglossiformes</taxon>
        <taxon>Osteoglossidae</taxon>
        <taxon>Scleropages</taxon>
    </lineage>
</organism>
<feature type="coiled-coil region" evidence="1">
    <location>
        <begin position="811"/>
        <end position="870"/>
    </location>
</feature>
<dbReference type="GO" id="GO:0005813">
    <property type="term" value="C:centrosome"/>
    <property type="evidence" value="ECO:0007669"/>
    <property type="project" value="TreeGrafter"/>
</dbReference>
<feature type="compositionally biased region" description="Polar residues" evidence="2">
    <location>
        <begin position="374"/>
        <end position="399"/>
    </location>
</feature>
<feature type="coiled-coil region" evidence="1">
    <location>
        <begin position="220"/>
        <end position="275"/>
    </location>
</feature>
<feature type="region of interest" description="Disordered" evidence="2">
    <location>
        <begin position="360"/>
        <end position="417"/>
    </location>
</feature>
<feature type="coiled-coil region" evidence="1">
    <location>
        <begin position="914"/>
        <end position="969"/>
    </location>
</feature>
<evidence type="ECO:0000313" key="3">
    <source>
        <dbReference type="Ensembl" id="ENSSFOP00015050391.1"/>
    </source>
</evidence>
<dbReference type="OrthoDB" id="10011458at2759"/>
<feature type="region of interest" description="Disordered" evidence="2">
    <location>
        <begin position="668"/>
        <end position="780"/>
    </location>
</feature>
<accession>A0A8C9TEA8</accession>